<keyword evidence="4" id="KW-1185">Reference proteome</keyword>
<dbReference type="SUPFAM" id="SSF111369">
    <property type="entry name" value="HlyD-like secretion proteins"/>
    <property type="match status" value="3"/>
</dbReference>
<dbReference type="RefSeq" id="WP_107664929.1">
    <property type="nucleotide sequence ID" value="NZ_PZKG01000089.1"/>
</dbReference>
<evidence type="ECO:0000313" key="4">
    <source>
        <dbReference type="Proteomes" id="UP000241010"/>
    </source>
</evidence>
<keyword evidence="1" id="KW-0175">Coiled coil</keyword>
<sequence>MSAVLDWLAAAVAALGFGSEAQVYNGYAEADYVHVAPLTAGRIVSLAADEGDSVAAGQVLVLLETDSQTAALQAAEAAVAVARANLDNLQTGSRAAEIAVVAASLHRAEADRNLARTTLARSQRLLDQGRVPQAEVDRDRSALESAEAQVDQLSAELEVAQLPARDAQRLAAEAALDMARAEADVARSNLRDRSLASPVAGKVERRFYEPGEVAASGTPVLSIFQPDRVKAVFFVPEPKRAATALGDRLSVSCDGCPPGLSARITRLASDPQYTPPILYSRDERDRLVFRAEAVIDEGSGLLPGQPLSLSP</sequence>
<dbReference type="Gene3D" id="1.10.287.470">
    <property type="entry name" value="Helix hairpin bin"/>
    <property type="match status" value="3"/>
</dbReference>
<organism evidence="3 4">
    <name type="scientific">Cereibacter changlensis JA139</name>
    <dbReference type="NCBI Taxonomy" id="1188249"/>
    <lineage>
        <taxon>Bacteria</taxon>
        <taxon>Pseudomonadati</taxon>
        <taxon>Pseudomonadota</taxon>
        <taxon>Alphaproteobacteria</taxon>
        <taxon>Rhodobacterales</taxon>
        <taxon>Paracoccaceae</taxon>
        <taxon>Cereibacter</taxon>
    </lineage>
</organism>
<dbReference type="GO" id="GO:0005886">
    <property type="term" value="C:plasma membrane"/>
    <property type="evidence" value="ECO:0007669"/>
    <property type="project" value="TreeGrafter"/>
</dbReference>
<dbReference type="EMBL" id="PZKG01000089">
    <property type="protein sequence ID" value="PTE20684.1"/>
    <property type="molecule type" value="Genomic_DNA"/>
</dbReference>
<dbReference type="InterPro" id="IPR059052">
    <property type="entry name" value="HH_YbhG-like"/>
</dbReference>
<dbReference type="AlphaFoldDB" id="A0A2T4JRY7"/>
<feature type="coiled-coil region" evidence="1">
    <location>
        <begin position="136"/>
        <end position="184"/>
    </location>
</feature>
<dbReference type="Pfam" id="PF25881">
    <property type="entry name" value="HH_YBHG"/>
    <property type="match status" value="1"/>
</dbReference>
<dbReference type="Gene3D" id="2.40.30.170">
    <property type="match status" value="1"/>
</dbReference>
<evidence type="ECO:0000259" key="2">
    <source>
        <dbReference type="Pfam" id="PF25881"/>
    </source>
</evidence>
<reference evidence="3 4" key="1">
    <citation type="submission" date="2018-03" db="EMBL/GenBank/DDBJ databases">
        <title>Cereibacter changlensis.</title>
        <authorList>
            <person name="Meyer T.E."/>
            <person name="Miller S."/>
            <person name="Lodha T."/>
            <person name="Gandham S."/>
            <person name="Chintalapati S."/>
            <person name="Chintalapati V.R."/>
        </authorList>
    </citation>
    <scope>NUCLEOTIDE SEQUENCE [LARGE SCALE GENOMIC DNA]</scope>
    <source>
        <strain evidence="3 4">JA139</strain>
    </source>
</reference>
<gene>
    <name evidence="3" type="ORF">C5F48_16250</name>
</gene>
<evidence type="ECO:0000313" key="3">
    <source>
        <dbReference type="EMBL" id="PTE20684.1"/>
    </source>
</evidence>
<dbReference type="PANTHER" id="PTHR30438">
    <property type="entry name" value="36 KDA ANTIGEN-RELATED"/>
    <property type="match status" value="1"/>
</dbReference>
<dbReference type="PANTHER" id="PTHR30438:SF2">
    <property type="entry name" value="MEMBRANE PROTEIN"/>
    <property type="match status" value="1"/>
</dbReference>
<evidence type="ECO:0000256" key="1">
    <source>
        <dbReference type="SAM" id="Coils"/>
    </source>
</evidence>
<dbReference type="Proteomes" id="UP000241010">
    <property type="component" value="Unassembled WGS sequence"/>
</dbReference>
<protein>
    <submittedName>
        <fullName evidence="3">Secretion protein HlyD</fullName>
    </submittedName>
</protein>
<name>A0A2T4JRY7_9RHOB</name>
<dbReference type="OrthoDB" id="9809385at2"/>
<feature type="domain" description="YbhG-like alpha-helical hairpin" evidence="2">
    <location>
        <begin position="70"/>
        <end position="190"/>
    </location>
</feature>
<accession>A0A2T4JRY7</accession>
<dbReference type="Gene3D" id="2.40.50.100">
    <property type="match status" value="2"/>
</dbReference>
<comment type="caution">
    <text evidence="3">The sequence shown here is derived from an EMBL/GenBank/DDBJ whole genome shotgun (WGS) entry which is preliminary data.</text>
</comment>
<proteinExistence type="predicted"/>